<feature type="signal peptide" evidence="10">
    <location>
        <begin position="1"/>
        <end position="19"/>
    </location>
</feature>
<evidence type="ECO:0000256" key="8">
    <source>
        <dbReference type="ARBA" id="ARBA00023136"/>
    </source>
</evidence>
<keyword evidence="7 9" id="KW-0333">Golgi apparatus</keyword>
<keyword evidence="4" id="KW-0812">Transmembrane</keyword>
<reference evidence="12 13" key="1">
    <citation type="submission" date="2022-05" db="EMBL/GenBank/DDBJ databases">
        <authorList>
            <consortium name="Genoscope - CEA"/>
            <person name="William W."/>
        </authorList>
    </citation>
    <scope>NUCLEOTIDE SEQUENCE [LARGE SCALE GENOMIC DNA]</scope>
</reference>
<evidence type="ECO:0000256" key="10">
    <source>
        <dbReference type="SAM" id="SignalP"/>
    </source>
</evidence>
<organism evidence="12 13">
    <name type="scientific">Porites lobata</name>
    <dbReference type="NCBI Taxonomy" id="104759"/>
    <lineage>
        <taxon>Eukaryota</taxon>
        <taxon>Metazoa</taxon>
        <taxon>Cnidaria</taxon>
        <taxon>Anthozoa</taxon>
        <taxon>Hexacorallia</taxon>
        <taxon>Scleractinia</taxon>
        <taxon>Fungiina</taxon>
        <taxon>Poritidae</taxon>
        <taxon>Porites</taxon>
    </lineage>
</organism>
<feature type="chain" id="PRO_5047518103" description="Hexosyltransferase" evidence="10">
    <location>
        <begin position="20"/>
        <end position="644"/>
    </location>
</feature>
<dbReference type="SUPFAM" id="SSF56988">
    <property type="entry name" value="Anthrax protective antigen"/>
    <property type="match status" value="1"/>
</dbReference>
<dbReference type="Pfam" id="PF07691">
    <property type="entry name" value="PA14"/>
    <property type="match status" value="1"/>
</dbReference>
<keyword evidence="8" id="KW-0472">Membrane</keyword>
<evidence type="ECO:0000256" key="7">
    <source>
        <dbReference type="ARBA" id="ARBA00023034"/>
    </source>
</evidence>
<evidence type="ECO:0000256" key="6">
    <source>
        <dbReference type="ARBA" id="ARBA00022989"/>
    </source>
</evidence>
<evidence type="ECO:0000256" key="1">
    <source>
        <dbReference type="ARBA" id="ARBA00004447"/>
    </source>
</evidence>
<dbReference type="Proteomes" id="UP001159405">
    <property type="component" value="Unassembled WGS sequence"/>
</dbReference>
<proteinExistence type="inferred from homology"/>
<evidence type="ECO:0000256" key="2">
    <source>
        <dbReference type="ARBA" id="ARBA00009239"/>
    </source>
</evidence>
<dbReference type="Gene3D" id="3.90.182.10">
    <property type="entry name" value="Toxin - Anthrax Protective Antigen,domain 1"/>
    <property type="match status" value="1"/>
</dbReference>
<evidence type="ECO:0000259" key="11">
    <source>
        <dbReference type="PROSITE" id="PS51820"/>
    </source>
</evidence>
<keyword evidence="10" id="KW-0732">Signal</keyword>
<evidence type="ECO:0000256" key="5">
    <source>
        <dbReference type="ARBA" id="ARBA00022968"/>
    </source>
</evidence>
<comment type="subcellular location">
    <subcellularLocation>
        <location evidence="1 9">Golgi apparatus</location>
        <location evidence="1 9">Golgi stack membrane</location>
        <topology evidence="1 9">Single-pass type II membrane protein</topology>
    </subcellularLocation>
</comment>
<dbReference type="InterPro" id="IPR008428">
    <property type="entry name" value="Chond_GalNAc"/>
</dbReference>
<dbReference type="SUPFAM" id="SSF53448">
    <property type="entry name" value="Nucleotide-diphospho-sugar transferases"/>
    <property type="match status" value="1"/>
</dbReference>
<dbReference type="EC" id="2.4.1.-" evidence="9"/>
<evidence type="ECO:0000313" key="13">
    <source>
        <dbReference type="Proteomes" id="UP001159405"/>
    </source>
</evidence>
<dbReference type="InterPro" id="IPR051227">
    <property type="entry name" value="CS_glycosyltransferase"/>
</dbReference>
<name>A0ABN8PB90_9CNID</name>
<dbReference type="EMBL" id="CALNXK010000058">
    <property type="protein sequence ID" value="CAH3136891.1"/>
    <property type="molecule type" value="Genomic_DNA"/>
</dbReference>
<dbReference type="InterPro" id="IPR011658">
    <property type="entry name" value="PA14_dom"/>
</dbReference>
<dbReference type="Pfam" id="PF05679">
    <property type="entry name" value="CHGN"/>
    <property type="match status" value="1"/>
</dbReference>
<dbReference type="PROSITE" id="PS51820">
    <property type="entry name" value="PA14"/>
    <property type="match status" value="1"/>
</dbReference>
<accession>A0ABN8PB90</accession>
<dbReference type="Gene3D" id="3.90.550.10">
    <property type="entry name" value="Spore Coat Polysaccharide Biosynthesis Protein SpsA, Chain A"/>
    <property type="match status" value="1"/>
</dbReference>
<keyword evidence="5 9" id="KW-0735">Signal-anchor</keyword>
<keyword evidence="3 9" id="KW-0808">Transferase</keyword>
<sequence>MKRLLVVAVCVVCLYIVLAVYSISGRGRSSIQPTEVALIQTEEVRMENEPTTKAKVVHFLKGLNQTEEVHMENEPTTKAKVVHFLKGLNQHTWTKNCQRSLEQLCNFPIFPNAPDSRSIVKNVYITSSVKDVDGIRLLGFLRPNVTGEYLFTVASNGVVEVWLSKSISWKDGAKVAHYPTKPQESSKLGVKLAAHSTYYIDILYARGSENNDGAQIQLSWKRPDKNAFEVIGGQYFAPYNNDSDKAQMKVYDDDLPDVLACASLRLKFANKHMKSETTSYLESAAVSKALNFCEYKPSYLLDPANLVGFGQYHGVYRHAHKTYSFPYSNVDGIARNPAPGPAFMAENPLEEREARSIVDKYVASLEKSYAGKYKFRSIKHVEMKADPQKGKRYLLELVVQDLTDGKIYLLSEYVFLPNGKDASLCYPSGLQWDKKADVFLILTAKNLGRWVHHFIKNVEKIVQETKDDHLHVVIYDFGSPDIDIEQAFQRSTLKNYHFIIKPGRYSRTNSFSEAIKSINNSDAIVVTIDLHLDIGSQTINDIRKHCSKGKTVYAPQIVFLHCGGSSNMPRGVWYHYSYGTIAMYKRDWETFGGFSQGFFNKVTWGGEDWDIIDGAVKGGLEIERKRAPWIYHYHHTKDGMWQKR</sequence>
<dbReference type="InterPro" id="IPR037524">
    <property type="entry name" value="PA14/GLEYA"/>
</dbReference>
<evidence type="ECO:0000256" key="3">
    <source>
        <dbReference type="ARBA" id="ARBA00022679"/>
    </source>
</evidence>
<comment type="similarity">
    <text evidence="2 9">Belongs to the chondroitin N-acetylgalactosaminyltransferase family.</text>
</comment>
<evidence type="ECO:0000256" key="9">
    <source>
        <dbReference type="RuleBase" id="RU364016"/>
    </source>
</evidence>
<dbReference type="PANTHER" id="PTHR12369">
    <property type="entry name" value="CHONDROITIN SYNTHASE"/>
    <property type="match status" value="1"/>
</dbReference>
<comment type="caution">
    <text evidence="12">The sequence shown here is derived from an EMBL/GenBank/DDBJ whole genome shotgun (WGS) entry which is preliminary data.</text>
</comment>
<feature type="domain" description="PA14" evidence="11">
    <location>
        <begin position="75"/>
        <end position="235"/>
    </location>
</feature>
<keyword evidence="13" id="KW-1185">Reference proteome</keyword>
<protein>
    <recommendedName>
        <fullName evidence="9">Hexosyltransferase</fullName>
        <ecNumber evidence="9">2.4.1.-</ecNumber>
    </recommendedName>
</protein>
<gene>
    <name evidence="12" type="ORF">PLOB_00038698</name>
</gene>
<keyword evidence="6" id="KW-1133">Transmembrane helix</keyword>
<evidence type="ECO:0000256" key="4">
    <source>
        <dbReference type="ARBA" id="ARBA00022692"/>
    </source>
</evidence>
<dbReference type="PANTHER" id="PTHR12369:SF5">
    <property type="entry name" value="HEXOSYLTRANSFERASE"/>
    <property type="match status" value="1"/>
</dbReference>
<evidence type="ECO:0000313" key="12">
    <source>
        <dbReference type="EMBL" id="CAH3136891.1"/>
    </source>
</evidence>
<dbReference type="InterPro" id="IPR029044">
    <property type="entry name" value="Nucleotide-diphossugar_trans"/>
</dbReference>